<proteinExistence type="inferred from homology"/>
<keyword evidence="6" id="KW-0804">Transcription</keyword>
<keyword evidence="5" id="KW-0238">DNA-binding</keyword>
<organism evidence="7">
    <name type="scientific">freshwater metagenome</name>
    <dbReference type="NCBI Taxonomy" id="449393"/>
    <lineage>
        <taxon>unclassified sequences</taxon>
        <taxon>metagenomes</taxon>
        <taxon>ecological metagenomes</taxon>
    </lineage>
</organism>
<keyword evidence="2" id="KW-0678">Repressor</keyword>
<dbReference type="CDD" id="cd07153">
    <property type="entry name" value="Fur_like"/>
    <property type="match status" value="1"/>
</dbReference>
<keyword evidence="4" id="KW-0805">Transcription regulation</keyword>
<dbReference type="PANTHER" id="PTHR33202:SF7">
    <property type="entry name" value="FERRIC UPTAKE REGULATION PROTEIN"/>
    <property type="match status" value="1"/>
</dbReference>
<dbReference type="InterPro" id="IPR002481">
    <property type="entry name" value="FUR"/>
</dbReference>
<dbReference type="Gene3D" id="1.10.10.10">
    <property type="entry name" value="Winged helix-like DNA-binding domain superfamily/Winged helix DNA-binding domain"/>
    <property type="match status" value="1"/>
</dbReference>
<name>A0A6J7TZB5_9ZZZZ</name>
<accession>A0A6J7TZB5</accession>
<evidence type="ECO:0000256" key="6">
    <source>
        <dbReference type="ARBA" id="ARBA00023163"/>
    </source>
</evidence>
<dbReference type="GO" id="GO:0008270">
    <property type="term" value="F:zinc ion binding"/>
    <property type="evidence" value="ECO:0007669"/>
    <property type="project" value="TreeGrafter"/>
</dbReference>
<evidence type="ECO:0000256" key="1">
    <source>
        <dbReference type="ARBA" id="ARBA00007957"/>
    </source>
</evidence>
<dbReference type="GO" id="GO:0003700">
    <property type="term" value="F:DNA-binding transcription factor activity"/>
    <property type="evidence" value="ECO:0007669"/>
    <property type="project" value="InterPro"/>
</dbReference>
<evidence type="ECO:0000313" key="7">
    <source>
        <dbReference type="EMBL" id="CAB5058382.1"/>
    </source>
</evidence>
<evidence type="ECO:0000256" key="4">
    <source>
        <dbReference type="ARBA" id="ARBA00023015"/>
    </source>
</evidence>
<dbReference type="AlphaFoldDB" id="A0A6J7TZB5"/>
<gene>
    <name evidence="7" type="ORF">UFOPK4347_00103</name>
</gene>
<dbReference type="InterPro" id="IPR036390">
    <property type="entry name" value="WH_DNA-bd_sf"/>
</dbReference>
<dbReference type="InterPro" id="IPR043135">
    <property type="entry name" value="Fur_C"/>
</dbReference>
<sequence>MKTPEELVARFREEGYKVTPQRQLIFRLLNGNTAHPTAETLYEVAAEQMPGISLRTVYQTLSELSAMGEVQHIDLGSGAVRFDPNVDDHHHVVCSTCGVVHDVYVNQTPLQFEGDVEGFAVHSTRIVFSGECAQCAHLSA</sequence>
<evidence type="ECO:0000256" key="5">
    <source>
        <dbReference type="ARBA" id="ARBA00023125"/>
    </source>
</evidence>
<dbReference type="GO" id="GO:1900376">
    <property type="term" value="P:regulation of secondary metabolite biosynthetic process"/>
    <property type="evidence" value="ECO:0007669"/>
    <property type="project" value="TreeGrafter"/>
</dbReference>
<dbReference type="EMBL" id="CAFBQU010000001">
    <property type="protein sequence ID" value="CAB5058382.1"/>
    <property type="molecule type" value="Genomic_DNA"/>
</dbReference>
<dbReference type="GO" id="GO:0045892">
    <property type="term" value="P:negative regulation of DNA-templated transcription"/>
    <property type="evidence" value="ECO:0007669"/>
    <property type="project" value="TreeGrafter"/>
</dbReference>
<dbReference type="PANTHER" id="PTHR33202">
    <property type="entry name" value="ZINC UPTAKE REGULATION PROTEIN"/>
    <property type="match status" value="1"/>
</dbReference>
<dbReference type="Gene3D" id="3.30.1490.190">
    <property type="match status" value="1"/>
</dbReference>
<protein>
    <submittedName>
        <fullName evidence="7">Unannotated protein</fullName>
    </submittedName>
</protein>
<evidence type="ECO:0000256" key="2">
    <source>
        <dbReference type="ARBA" id="ARBA00022491"/>
    </source>
</evidence>
<dbReference type="SUPFAM" id="SSF46785">
    <property type="entry name" value="Winged helix' DNA-binding domain"/>
    <property type="match status" value="1"/>
</dbReference>
<evidence type="ECO:0000256" key="3">
    <source>
        <dbReference type="ARBA" id="ARBA00022833"/>
    </source>
</evidence>
<dbReference type="Pfam" id="PF01475">
    <property type="entry name" value="FUR"/>
    <property type="match status" value="1"/>
</dbReference>
<comment type="similarity">
    <text evidence="1">Belongs to the Fur family.</text>
</comment>
<keyword evidence="3" id="KW-0862">Zinc</keyword>
<dbReference type="InterPro" id="IPR036388">
    <property type="entry name" value="WH-like_DNA-bd_sf"/>
</dbReference>
<reference evidence="7" key="1">
    <citation type="submission" date="2020-05" db="EMBL/GenBank/DDBJ databases">
        <authorList>
            <person name="Chiriac C."/>
            <person name="Salcher M."/>
            <person name="Ghai R."/>
            <person name="Kavagutti S V."/>
        </authorList>
    </citation>
    <scope>NUCLEOTIDE SEQUENCE</scope>
</reference>
<dbReference type="GO" id="GO:0000976">
    <property type="term" value="F:transcription cis-regulatory region binding"/>
    <property type="evidence" value="ECO:0007669"/>
    <property type="project" value="TreeGrafter"/>
</dbReference>